<dbReference type="Pfam" id="PF03987">
    <property type="entry name" value="Autophagy_act_C"/>
    <property type="match status" value="1"/>
</dbReference>
<evidence type="ECO:0000256" key="7">
    <source>
        <dbReference type="SAM" id="Phobius"/>
    </source>
</evidence>
<dbReference type="WBParaSite" id="Minc3s04936g37297">
    <property type="protein sequence ID" value="Minc3s04936g37297"/>
    <property type="gene ID" value="Minc3s04936g37297"/>
</dbReference>
<keyword evidence="7" id="KW-1133">Transmembrane helix</keyword>
<dbReference type="PANTHER" id="PTHR14957">
    <property type="entry name" value="UBIQUITIN-LIKE-CONJUGATING ENZYME ATG10"/>
    <property type="match status" value="1"/>
</dbReference>
<evidence type="ECO:0000256" key="3">
    <source>
        <dbReference type="ARBA" id="ARBA00022679"/>
    </source>
</evidence>
<evidence type="ECO:0000313" key="8">
    <source>
        <dbReference type="Proteomes" id="UP000887563"/>
    </source>
</evidence>
<dbReference type="GO" id="GO:0005829">
    <property type="term" value="C:cytosol"/>
    <property type="evidence" value="ECO:0007669"/>
    <property type="project" value="TreeGrafter"/>
</dbReference>
<sequence length="136" mass="16271">MICEQKFIEDIQQIRGFSLKLCKNPWIIKNLNNRKWMEMNDFVCDVSGKKYKRCSSICYSEVYSVPVFWFNIYNFEFISQGEHPFLGIAFYNIHPCKTAELMQNFKGNNYVLCFLSLLNATIFYFDWPIEFFKNAC</sequence>
<dbReference type="Gene3D" id="3.30.1460.50">
    <property type="match status" value="2"/>
</dbReference>
<organism evidence="8 9">
    <name type="scientific">Meloidogyne incognita</name>
    <name type="common">Southern root-knot nematode worm</name>
    <name type="synonym">Oxyuris incognita</name>
    <dbReference type="NCBI Taxonomy" id="6306"/>
    <lineage>
        <taxon>Eukaryota</taxon>
        <taxon>Metazoa</taxon>
        <taxon>Ecdysozoa</taxon>
        <taxon>Nematoda</taxon>
        <taxon>Chromadorea</taxon>
        <taxon>Rhabditida</taxon>
        <taxon>Tylenchina</taxon>
        <taxon>Tylenchomorpha</taxon>
        <taxon>Tylenchoidea</taxon>
        <taxon>Meloidogynidae</taxon>
        <taxon>Meloidogyninae</taxon>
        <taxon>Meloidogyne</taxon>
        <taxon>Meloidogyne incognita group</taxon>
    </lineage>
</organism>
<proteinExistence type="inferred from homology"/>
<keyword evidence="3" id="KW-0808">Transferase</keyword>
<evidence type="ECO:0000313" key="9">
    <source>
        <dbReference type="WBParaSite" id="Minc3s04936g37297"/>
    </source>
</evidence>
<evidence type="ECO:0000256" key="5">
    <source>
        <dbReference type="ARBA" id="ARBA00023006"/>
    </source>
</evidence>
<evidence type="ECO:0000256" key="1">
    <source>
        <dbReference type="ARBA" id="ARBA00005696"/>
    </source>
</evidence>
<protein>
    <recommendedName>
        <fullName evidence="2">Ubiquitin-like-conjugating enzyme ATG10</fullName>
    </recommendedName>
    <alternativeName>
        <fullName evidence="6">Autophagy-related protein 10</fullName>
    </alternativeName>
</protein>
<dbReference type="GO" id="GO:0032446">
    <property type="term" value="P:protein modification by small protein conjugation"/>
    <property type="evidence" value="ECO:0007669"/>
    <property type="project" value="TreeGrafter"/>
</dbReference>
<dbReference type="GO" id="GO:0000422">
    <property type="term" value="P:autophagy of mitochondrion"/>
    <property type="evidence" value="ECO:0007669"/>
    <property type="project" value="TreeGrafter"/>
</dbReference>
<evidence type="ECO:0000256" key="6">
    <source>
        <dbReference type="ARBA" id="ARBA00029833"/>
    </source>
</evidence>
<comment type="similarity">
    <text evidence="1">Belongs to the ATG10 family.</text>
</comment>
<keyword evidence="7" id="KW-0472">Membrane</keyword>
<reference evidence="9" key="1">
    <citation type="submission" date="2022-11" db="UniProtKB">
        <authorList>
            <consortium name="WormBaseParasite"/>
        </authorList>
    </citation>
    <scope>IDENTIFICATION</scope>
</reference>
<name>A0A914NA90_MELIC</name>
<evidence type="ECO:0000256" key="4">
    <source>
        <dbReference type="ARBA" id="ARBA00022786"/>
    </source>
</evidence>
<dbReference type="InterPro" id="IPR007135">
    <property type="entry name" value="Atg3/Atg10"/>
</dbReference>
<dbReference type="PANTHER" id="PTHR14957:SF1">
    <property type="entry name" value="UBIQUITIN-LIKE-CONJUGATING ENZYME ATG10"/>
    <property type="match status" value="1"/>
</dbReference>
<dbReference type="GO" id="GO:0000045">
    <property type="term" value="P:autophagosome assembly"/>
    <property type="evidence" value="ECO:0007669"/>
    <property type="project" value="TreeGrafter"/>
</dbReference>
<keyword evidence="7" id="KW-0812">Transmembrane</keyword>
<keyword evidence="5" id="KW-0072">Autophagy</keyword>
<feature type="transmembrane region" description="Helical" evidence="7">
    <location>
        <begin position="107"/>
        <end position="125"/>
    </location>
</feature>
<dbReference type="GO" id="GO:0061651">
    <property type="term" value="F:Atg12 conjugating enzyme activity"/>
    <property type="evidence" value="ECO:0007669"/>
    <property type="project" value="TreeGrafter"/>
</dbReference>
<keyword evidence="8" id="KW-1185">Reference proteome</keyword>
<accession>A0A914NA90</accession>
<keyword evidence="4" id="KW-0833">Ubl conjugation pathway</keyword>
<dbReference type="Proteomes" id="UP000887563">
    <property type="component" value="Unplaced"/>
</dbReference>
<evidence type="ECO:0000256" key="2">
    <source>
        <dbReference type="ARBA" id="ARBA00021099"/>
    </source>
</evidence>
<dbReference type="AlphaFoldDB" id="A0A914NA90"/>